<gene>
    <name evidence="2" type="ORF">NDR86_06560</name>
</gene>
<dbReference type="Pfam" id="PF25872">
    <property type="entry name" value="HTH_77"/>
    <property type="match status" value="1"/>
</dbReference>
<evidence type="ECO:0000313" key="3">
    <source>
        <dbReference type="Proteomes" id="UP001139157"/>
    </source>
</evidence>
<feature type="domain" description="HTH luxR-type" evidence="1">
    <location>
        <begin position="671"/>
        <end position="736"/>
    </location>
</feature>
<dbReference type="InterPro" id="IPR016032">
    <property type="entry name" value="Sig_transdc_resp-reg_C-effctor"/>
</dbReference>
<organism evidence="2 3">
    <name type="scientific">Nocardia pulmonis</name>
    <dbReference type="NCBI Taxonomy" id="2951408"/>
    <lineage>
        <taxon>Bacteria</taxon>
        <taxon>Bacillati</taxon>
        <taxon>Actinomycetota</taxon>
        <taxon>Actinomycetes</taxon>
        <taxon>Mycobacteriales</taxon>
        <taxon>Nocardiaceae</taxon>
        <taxon>Nocardia</taxon>
    </lineage>
</organism>
<dbReference type="PRINTS" id="PR00038">
    <property type="entry name" value="HTHLUXR"/>
</dbReference>
<evidence type="ECO:0000313" key="2">
    <source>
        <dbReference type="EMBL" id="MCM6773131.1"/>
    </source>
</evidence>
<dbReference type="AlphaFoldDB" id="A0A9X2E7K0"/>
<proteinExistence type="predicted"/>
<dbReference type="GO" id="GO:0003677">
    <property type="term" value="F:DNA binding"/>
    <property type="evidence" value="ECO:0007669"/>
    <property type="project" value="InterPro"/>
</dbReference>
<dbReference type="PANTHER" id="PTHR47691">
    <property type="entry name" value="REGULATOR-RELATED"/>
    <property type="match status" value="1"/>
</dbReference>
<name>A0A9X2E7K0_9NOCA</name>
<dbReference type="InterPro" id="IPR027417">
    <property type="entry name" value="P-loop_NTPase"/>
</dbReference>
<dbReference type="PROSITE" id="PS50043">
    <property type="entry name" value="HTH_LUXR_2"/>
    <property type="match status" value="1"/>
</dbReference>
<dbReference type="InterPro" id="IPR000792">
    <property type="entry name" value="Tscrpt_reg_LuxR_C"/>
</dbReference>
<dbReference type="CDD" id="cd06170">
    <property type="entry name" value="LuxR_C_like"/>
    <property type="match status" value="1"/>
</dbReference>
<dbReference type="GO" id="GO:0006355">
    <property type="term" value="P:regulation of DNA-templated transcription"/>
    <property type="evidence" value="ECO:0007669"/>
    <property type="project" value="InterPro"/>
</dbReference>
<dbReference type="SMART" id="SM00421">
    <property type="entry name" value="HTH_LUXR"/>
    <property type="match status" value="1"/>
</dbReference>
<protein>
    <submittedName>
        <fullName evidence="2">LuxR C-terminal-related transcriptional regulator</fullName>
    </submittedName>
</protein>
<dbReference type="InterPro" id="IPR036388">
    <property type="entry name" value="WH-like_DNA-bd_sf"/>
</dbReference>
<reference evidence="2" key="1">
    <citation type="submission" date="2022-06" db="EMBL/GenBank/DDBJ databases">
        <title>Novel species in genus nocardia.</title>
        <authorList>
            <person name="Li F."/>
        </authorList>
    </citation>
    <scope>NUCLEOTIDE SEQUENCE</scope>
    <source>
        <strain evidence="2">CDC141</strain>
    </source>
</reference>
<dbReference type="Proteomes" id="UP001139157">
    <property type="component" value="Unassembled WGS sequence"/>
</dbReference>
<evidence type="ECO:0000259" key="1">
    <source>
        <dbReference type="PROSITE" id="PS50043"/>
    </source>
</evidence>
<dbReference type="InterPro" id="IPR058852">
    <property type="entry name" value="HTH_77"/>
</dbReference>
<sequence>MLAEHRVRLVTLTGTAGVGKTQLAREALRTSAFRESAVVVELSEAIDRAAAWALVRAAVRRDLRPPDTDRDAEALLADVAADIGADRRALLLDNCDPVAGRIARDIALLLQRCPELVILATTRVPLNLDPERVFCVLPLPVGSQTEDGPPGSAPASRLLLDRIDSRYRGAITLADQLLLDEIAQVLDGVPLALQLAAATIARVGVVRTLRLVEAGGDLVSAGYADTPPRHRSMHAAVAWGVGGLDGSAVELLLRLSLCHCALDRETALLLGGADTEATTTALAALVHHSLLDYRADRHGAGSYALVAPVRAWCRRMLGADPVRARRIRADHADRLSELAETVGDSIRRNGPGWPLPETAAGLARDFLAAVGGFIEAGRPERAVRLAAVLEEAWIQLGYLSDAERVVANVLATRSAESSSAATRRCLQLLGRWALRTGRDERALRLLTEAETSSRRAGDGEAARCSAALLGEALRRHGRRTEARALLRAAGEAAGPEFDPGCGSIEIALALLALPDPPGRDDTMWTEARRRALEPEFHRGGAAALNELAASQLSRDTLRRARQLYLSVLDHADAEWCVLEAIRAVEGCARVHALAGEEHLEIAALLSLAAEHLRRRKGIPQLDAPGTAPDGVSWRDALGDKVFCEIRRSVSGMELSEVIDRVRAAPEPADDAEPPLAVLTPRQREVAELVATGLTNRMIASRLGLSEWTVVNHLRQVMIKLDCPSRLHVALVVQREAALEHPAADFTPEPDSDVRRLG</sequence>
<dbReference type="Pfam" id="PF00196">
    <property type="entry name" value="GerE"/>
    <property type="match status" value="1"/>
</dbReference>
<dbReference type="Gene3D" id="1.10.10.10">
    <property type="entry name" value="Winged helix-like DNA-binding domain superfamily/Winged helix DNA-binding domain"/>
    <property type="match status" value="1"/>
</dbReference>
<dbReference type="SUPFAM" id="SSF52540">
    <property type="entry name" value="P-loop containing nucleoside triphosphate hydrolases"/>
    <property type="match status" value="1"/>
</dbReference>
<accession>A0A9X2E7K0</accession>
<dbReference type="EMBL" id="JAMRXG010000002">
    <property type="protein sequence ID" value="MCM6773131.1"/>
    <property type="molecule type" value="Genomic_DNA"/>
</dbReference>
<dbReference type="RefSeq" id="WP_251910111.1">
    <property type="nucleotide sequence ID" value="NZ_JAMRXG010000002.1"/>
</dbReference>
<dbReference type="PANTHER" id="PTHR47691:SF3">
    <property type="entry name" value="HTH-TYPE TRANSCRIPTIONAL REGULATOR RV0890C-RELATED"/>
    <property type="match status" value="1"/>
</dbReference>
<comment type="caution">
    <text evidence="2">The sequence shown here is derived from an EMBL/GenBank/DDBJ whole genome shotgun (WGS) entry which is preliminary data.</text>
</comment>
<dbReference type="SUPFAM" id="SSF46894">
    <property type="entry name" value="C-terminal effector domain of the bipartite response regulators"/>
    <property type="match status" value="1"/>
</dbReference>
<dbReference type="Gene3D" id="3.40.50.300">
    <property type="entry name" value="P-loop containing nucleotide triphosphate hydrolases"/>
    <property type="match status" value="1"/>
</dbReference>
<keyword evidence="3" id="KW-1185">Reference proteome</keyword>